<name>A0AAX4JSX4_9TREE</name>
<feature type="region of interest" description="Disordered" evidence="1">
    <location>
        <begin position="306"/>
        <end position="331"/>
    </location>
</feature>
<dbReference type="GeneID" id="91093167"/>
<dbReference type="Proteomes" id="UP001355207">
    <property type="component" value="Chromosome 3"/>
</dbReference>
<dbReference type="RefSeq" id="XP_066074368.1">
    <property type="nucleotide sequence ID" value="XM_066218271.1"/>
</dbReference>
<evidence type="ECO:0000313" key="2">
    <source>
        <dbReference type="EMBL" id="WWC87605.1"/>
    </source>
</evidence>
<proteinExistence type="predicted"/>
<feature type="compositionally biased region" description="Polar residues" evidence="1">
    <location>
        <begin position="1"/>
        <end position="30"/>
    </location>
</feature>
<dbReference type="AlphaFoldDB" id="A0AAX4JSX4"/>
<feature type="region of interest" description="Disordered" evidence="1">
    <location>
        <begin position="86"/>
        <end position="120"/>
    </location>
</feature>
<evidence type="ECO:0000256" key="1">
    <source>
        <dbReference type="SAM" id="MobiDB-lite"/>
    </source>
</evidence>
<organism evidence="2 3">
    <name type="scientific">Kwoniella dendrophila CBS 6074</name>
    <dbReference type="NCBI Taxonomy" id="1295534"/>
    <lineage>
        <taxon>Eukaryota</taxon>
        <taxon>Fungi</taxon>
        <taxon>Dikarya</taxon>
        <taxon>Basidiomycota</taxon>
        <taxon>Agaricomycotina</taxon>
        <taxon>Tremellomycetes</taxon>
        <taxon>Tremellales</taxon>
        <taxon>Cryptococcaceae</taxon>
        <taxon>Kwoniella</taxon>
    </lineage>
</organism>
<dbReference type="EMBL" id="CP144100">
    <property type="protein sequence ID" value="WWC87605.1"/>
    <property type="molecule type" value="Genomic_DNA"/>
</dbReference>
<gene>
    <name evidence="2" type="ORF">L201_002495</name>
</gene>
<evidence type="ECO:0000313" key="3">
    <source>
        <dbReference type="Proteomes" id="UP001355207"/>
    </source>
</evidence>
<feature type="compositionally biased region" description="Polar residues" evidence="1">
    <location>
        <begin position="313"/>
        <end position="323"/>
    </location>
</feature>
<feature type="region of interest" description="Disordered" evidence="1">
    <location>
        <begin position="493"/>
        <end position="575"/>
    </location>
</feature>
<sequence>MDSSDTLVSPTSPLARSNTADSMASSSTDGTYIDPKWDTVSIPMVTGVLRPADGSSEKPRRVLVYAGLPSNPHPRRKYDRLMFLTSRNTDDTSDPNIEENLPSLSRRDPKPEKAHLIPKPRYFPPAYGNKAYKRDLGLTYTTVAITKEGTDKSDPTFTFTDFTTKFPHYCTLSFNRYVQQAGDRYTYKGYIEPEDDINAINPLGRRGEAKAQIEQMFRLAPTSFAVGNDAYAWDPRVSEYVWMPSKDDQNHLAKQVLPIISHKEYIGPINNSSTFVETSNEENEPEEERVARRRKAMISKFGELGFSDKTSRSKSTSVPQSDTHVGKSWPPERNVNTLFPYEPCATSVLDSRPELKPELEHGNETEYLTGVSKDHGEPHGFLPHETAPFRRPLDRLKVVPGSSDGSIEASLKILTDEEWKAELDAEQKSVQSATESTAKTFFHTDFSQLSPEQVKYCLTINDREEIWVPLSKFPIADEQDGVIEDQFDEDGFFIPRLKSNPSPSGIRGKGKKPIRSPESMHSFQGKPRSKESNNQVRDKDHKQSRSEEETIKRISEATRPTIGRTYSDASMKSLF</sequence>
<keyword evidence="3" id="KW-1185">Reference proteome</keyword>
<reference evidence="2 3" key="1">
    <citation type="submission" date="2024-01" db="EMBL/GenBank/DDBJ databases">
        <title>Comparative genomics of Cryptococcus and Kwoniella reveals pathogenesis evolution and contrasting modes of karyotype evolution via chromosome fusion or intercentromeric recombination.</title>
        <authorList>
            <person name="Coelho M.A."/>
            <person name="David-Palma M."/>
            <person name="Shea T."/>
            <person name="Bowers K."/>
            <person name="McGinley-Smith S."/>
            <person name="Mohammad A.W."/>
            <person name="Gnirke A."/>
            <person name="Yurkov A.M."/>
            <person name="Nowrousian M."/>
            <person name="Sun S."/>
            <person name="Cuomo C.A."/>
            <person name="Heitman J."/>
        </authorList>
    </citation>
    <scope>NUCLEOTIDE SEQUENCE [LARGE SCALE GENOMIC DNA]</scope>
    <source>
        <strain evidence="2 3">CBS 6074</strain>
    </source>
</reference>
<accession>A0AAX4JSX4</accession>
<feature type="region of interest" description="Disordered" evidence="1">
    <location>
        <begin position="1"/>
        <end position="36"/>
    </location>
</feature>
<protein>
    <submittedName>
        <fullName evidence="2">Uncharacterized protein</fullName>
    </submittedName>
</protein>
<feature type="compositionally biased region" description="Basic and acidic residues" evidence="1">
    <location>
        <begin position="105"/>
        <end position="115"/>
    </location>
</feature>
<feature type="compositionally biased region" description="Basic and acidic residues" evidence="1">
    <location>
        <begin position="528"/>
        <end position="556"/>
    </location>
</feature>